<feature type="compositionally biased region" description="Low complexity" evidence="2">
    <location>
        <begin position="193"/>
        <end position="202"/>
    </location>
</feature>
<proteinExistence type="inferred from homology"/>
<evidence type="ECO:0000313" key="5">
    <source>
        <dbReference type="EMBL" id="KAH8096945.1"/>
    </source>
</evidence>
<dbReference type="Pfam" id="PF02582">
    <property type="entry name" value="DUF155"/>
    <property type="match status" value="1"/>
</dbReference>
<evidence type="ECO:0000256" key="2">
    <source>
        <dbReference type="SAM" id="MobiDB-lite"/>
    </source>
</evidence>
<feature type="transmembrane region" description="Helical" evidence="3">
    <location>
        <begin position="452"/>
        <end position="477"/>
    </location>
</feature>
<protein>
    <recommendedName>
        <fullName evidence="4">DUF155 domain-containing protein</fullName>
    </recommendedName>
</protein>
<feature type="region of interest" description="Disordered" evidence="2">
    <location>
        <begin position="1"/>
        <end position="108"/>
    </location>
</feature>
<dbReference type="EMBL" id="JAEVFJ010000021">
    <property type="protein sequence ID" value="KAH8096945.1"/>
    <property type="molecule type" value="Genomic_DNA"/>
</dbReference>
<dbReference type="PANTHER" id="PTHR16255:SF4">
    <property type="entry name" value="SPORULATION PROTEIN RMD8"/>
    <property type="match status" value="1"/>
</dbReference>
<dbReference type="Proteomes" id="UP000813824">
    <property type="component" value="Unassembled WGS sequence"/>
</dbReference>
<organism evidence="5 6">
    <name type="scientific">Cristinia sonorae</name>
    <dbReference type="NCBI Taxonomy" id="1940300"/>
    <lineage>
        <taxon>Eukaryota</taxon>
        <taxon>Fungi</taxon>
        <taxon>Dikarya</taxon>
        <taxon>Basidiomycota</taxon>
        <taxon>Agaricomycotina</taxon>
        <taxon>Agaricomycetes</taxon>
        <taxon>Agaricomycetidae</taxon>
        <taxon>Agaricales</taxon>
        <taxon>Pleurotineae</taxon>
        <taxon>Stephanosporaceae</taxon>
        <taxon>Cristinia</taxon>
    </lineage>
</organism>
<comment type="caution">
    <text evidence="5">The sequence shown here is derived from an EMBL/GenBank/DDBJ whole genome shotgun (WGS) entry which is preliminary data.</text>
</comment>
<reference evidence="5" key="1">
    <citation type="journal article" date="2021" name="New Phytol.">
        <title>Evolutionary innovations through gain and loss of genes in the ectomycorrhizal Boletales.</title>
        <authorList>
            <person name="Wu G."/>
            <person name="Miyauchi S."/>
            <person name="Morin E."/>
            <person name="Kuo A."/>
            <person name="Drula E."/>
            <person name="Varga T."/>
            <person name="Kohler A."/>
            <person name="Feng B."/>
            <person name="Cao Y."/>
            <person name="Lipzen A."/>
            <person name="Daum C."/>
            <person name="Hundley H."/>
            <person name="Pangilinan J."/>
            <person name="Johnson J."/>
            <person name="Barry K."/>
            <person name="LaButti K."/>
            <person name="Ng V."/>
            <person name="Ahrendt S."/>
            <person name="Min B."/>
            <person name="Choi I.G."/>
            <person name="Park H."/>
            <person name="Plett J.M."/>
            <person name="Magnuson J."/>
            <person name="Spatafora J.W."/>
            <person name="Nagy L.G."/>
            <person name="Henrissat B."/>
            <person name="Grigoriev I.V."/>
            <person name="Yang Z.L."/>
            <person name="Xu J."/>
            <person name="Martin F.M."/>
        </authorList>
    </citation>
    <scope>NUCLEOTIDE SEQUENCE</scope>
    <source>
        <strain evidence="5">KKN 215</strain>
    </source>
</reference>
<dbReference type="AlphaFoldDB" id="A0A8K0UKL3"/>
<feature type="compositionally biased region" description="Basic and acidic residues" evidence="2">
    <location>
        <begin position="82"/>
        <end position="108"/>
    </location>
</feature>
<feature type="region of interest" description="Disordered" evidence="2">
    <location>
        <begin position="168"/>
        <end position="202"/>
    </location>
</feature>
<dbReference type="GO" id="GO:0005739">
    <property type="term" value="C:mitochondrion"/>
    <property type="evidence" value="ECO:0007669"/>
    <property type="project" value="UniProtKB-ARBA"/>
</dbReference>
<dbReference type="InterPro" id="IPR051624">
    <property type="entry name" value="RMD1/Sad1-interacting"/>
</dbReference>
<evidence type="ECO:0000313" key="6">
    <source>
        <dbReference type="Proteomes" id="UP000813824"/>
    </source>
</evidence>
<dbReference type="PANTHER" id="PTHR16255">
    <property type="entry name" value="REQUIRED FOR MEIOTIC NUCLEAR DIVISION PROTEIN 1 HOMOLOG"/>
    <property type="match status" value="1"/>
</dbReference>
<keyword evidence="3" id="KW-0812">Transmembrane</keyword>
<name>A0A8K0UKL3_9AGAR</name>
<comment type="similarity">
    <text evidence="1">Belongs to the RMD1/sif2 family.</text>
</comment>
<evidence type="ECO:0000256" key="1">
    <source>
        <dbReference type="ARBA" id="ARBA00008306"/>
    </source>
</evidence>
<keyword evidence="6" id="KW-1185">Reference proteome</keyword>
<keyword evidence="3" id="KW-0472">Membrane</keyword>
<feature type="compositionally biased region" description="Polar residues" evidence="2">
    <location>
        <begin position="52"/>
        <end position="61"/>
    </location>
</feature>
<feature type="domain" description="DUF155" evidence="4">
    <location>
        <begin position="249"/>
        <end position="427"/>
    </location>
</feature>
<evidence type="ECO:0000259" key="4">
    <source>
        <dbReference type="Pfam" id="PF02582"/>
    </source>
</evidence>
<feature type="compositionally biased region" description="Polar residues" evidence="2">
    <location>
        <begin position="168"/>
        <end position="180"/>
    </location>
</feature>
<dbReference type="InterPro" id="IPR003734">
    <property type="entry name" value="DUF155"/>
</dbReference>
<sequence>MSNKPAAPVPGRRQRPRTTLNAATPRGLTRRGSFSRLTLPGCANPVAGAQKAQRTSKTTQKLVLLPTAPQTKPLPVDEDDDERMHGYETDRGVRDVKSKGEKMSKEQRKQAGFKRITAFCVAEEFKMKLLATFLKREHNVHPRVYDEATYVMYHLPLWPGYSPNANLRSSAAPTPSQQIPMSALSETEDTGYPTSSFPSSLPTPATEDLLTPSILDHPVTSPVSPALVEGPFLNGHDVEEENPPTFAEVIFFTYGVVVFFGLEEGQERAILEDIQNAGVMRRPLEEDNWEVEECHYAYEPYIAYPRVYNDFFTFKHHSPLLTLSVSHALAQSTLLARYETLTHSTLSSPATRAIPQQLATTGSLHLSRKETLKITGRLFKVRRDVNLVSNVLDVPELFWVDGQASLRALYDAVRDYMEIGQRVGVLNEKLAVAEDLLGAIHDHLNSNAMERITWIIIWLIVVACLVEAGEVIARLIFHAAKASQPGAESAAALAGMTREQALAALNRIMQNM</sequence>
<gene>
    <name evidence="5" type="ORF">BXZ70DRAFT_943838</name>
</gene>
<dbReference type="OrthoDB" id="18302at2759"/>
<evidence type="ECO:0000256" key="3">
    <source>
        <dbReference type="SAM" id="Phobius"/>
    </source>
</evidence>
<accession>A0A8K0UKL3</accession>
<keyword evidence="3" id="KW-1133">Transmembrane helix</keyword>